<evidence type="ECO:0000256" key="2">
    <source>
        <dbReference type="ARBA" id="ARBA00004729"/>
    </source>
</evidence>
<protein>
    <recommendedName>
        <fullName evidence="3">3-isopropylmalate dehydratase</fullName>
        <ecNumber evidence="3">4.2.1.33</ecNumber>
    </recommendedName>
</protein>
<evidence type="ECO:0000256" key="7">
    <source>
        <dbReference type="ARBA" id="ARBA00023304"/>
    </source>
</evidence>
<evidence type="ECO:0000256" key="8">
    <source>
        <dbReference type="SAM" id="MobiDB-lite"/>
    </source>
</evidence>
<dbReference type="GO" id="GO:0009098">
    <property type="term" value="P:L-leucine biosynthetic process"/>
    <property type="evidence" value="ECO:0007669"/>
    <property type="project" value="UniProtKB-KW"/>
</dbReference>
<comment type="pathway">
    <text evidence="2">Amino-acid biosynthesis; L-leucine biosynthesis; L-leucine from 3-methyl-2-oxobutanoate: step 2/4.</text>
</comment>
<name>A0A934TUF2_9BURK</name>
<dbReference type="Proteomes" id="UP000630528">
    <property type="component" value="Unassembled WGS sequence"/>
</dbReference>
<evidence type="ECO:0000259" key="9">
    <source>
        <dbReference type="Pfam" id="PF00694"/>
    </source>
</evidence>
<keyword evidence="4" id="KW-0432">Leucine biosynthesis</keyword>
<proteinExistence type="predicted"/>
<reference evidence="10" key="2">
    <citation type="submission" date="2021-01" db="EMBL/GenBank/DDBJ databases">
        <authorList>
            <person name="Kang M."/>
        </authorList>
    </citation>
    <scope>NUCLEOTIDE SEQUENCE</scope>
    <source>
        <strain evidence="10">KACC 17527</strain>
    </source>
</reference>
<dbReference type="EMBL" id="JAEPWM010000006">
    <property type="protein sequence ID" value="MBK6007613.1"/>
    <property type="molecule type" value="Genomic_DNA"/>
</dbReference>
<dbReference type="PANTHER" id="PTHR43345:SF9">
    <property type="entry name" value="3-ISOPROPYLMALATE DEHYDRATASE SMALL SUBUNIT"/>
    <property type="match status" value="1"/>
</dbReference>
<comment type="catalytic activity">
    <reaction evidence="1">
        <text>(2R,3S)-3-isopropylmalate = (2S)-2-isopropylmalate</text>
        <dbReference type="Rhea" id="RHEA:32287"/>
        <dbReference type="ChEBI" id="CHEBI:1178"/>
        <dbReference type="ChEBI" id="CHEBI:35121"/>
        <dbReference type="EC" id="4.2.1.33"/>
    </reaction>
</comment>
<gene>
    <name evidence="10" type="ORF">JJB11_16050</name>
</gene>
<evidence type="ECO:0000256" key="1">
    <source>
        <dbReference type="ARBA" id="ARBA00000491"/>
    </source>
</evidence>
<comment type="caution">
    <text evidence="10">The sequence shown here is derived from an EMBL/GenBank/DDBJ whole genome shotgun (WGS) entry which is preliminary data.</text>
</comment>
<keyword evidence="11" id="KW-1185">Reference proteome</keyword>
<dbReference type="GO" id="GO:0003861">
    <property type="term" value="F:3-isopropylmalate dehydratase activity"/>
    <property type="evidence" value="ECO:0007669"/>
    <property type="project" value="UniProtKB-EC"/>
</dbReference>
<evidence type="ECO:0000313" key="11">
    <source>
        <dbReference type="Proteomes" id="UP000630528"/>
    </source>
</evidence>
<dbReference type="InterPro" id="IPR000573">
    <property type="entry name" value="AconitaseA/IPMdHydase_ssu_swvl"/>
</dbReference>
<evidence type="ECO:0000313" key="10">
    <source>
        <dbReference type="EMBL" id="MBK6007613.1"/>
    </source>
</evidence>
<sequence length="183" mass="19469">MNRRAAPKVNPAARSAEGSPVTHRVWRLGAQVDTDALAPGNWMQHGVDVIAQHCLEALRPDFAPNVKPGDVVVAGRDFGIGSSREQAAAALRHLGVAAVIAPSFAGLFFRNAFNLGLLLLTCPGCEAIVEGERIAFDARAGTVTRADGQVLATEPIPAFLLDMVEAGGLLPQLQRRFQERTTP</sequence>
<dbReference type="AlphaFoldDB" id="A0A934TUF2"/>
<evidence type="ECO:0000256" key="6">
    <source>
        <dbReference type="ARBA" id="ARBA00023239"/>
    </source>
</evidence>
<dbReference type="Gene3D" id="3.20.19.10">
    <property type="entry name" value="Aconitase, domain 4"/>
    <property type="match status" value="1"/>
</dbReference>
<dbReference type="EC" id="4.2.1.33" evidence="3"/>
<organism evidence="10 11">
    <name type="scientific">Ramlibacter ginsenosidimutans</name>
    <dbReference type="NCBI Taxonomy" id="502333"/>
    <lineage>
        <taxon>Bacteria</taxon>
        <taxon>Pseudomonadati</taxon>
        <taxon>Pseudomonadota</taxon>
        <taxon>Betaproteobacteria</taxon>
        <taxon>Burkholderiales</taxon>
        <taxon>Comamonadaceae</taxon>
        <taxon>Ramlibacter</taxon>
    </lineage>
</organism>
<evidence type="ECO:0000256" key="5">
    <source>
        <dbReference type="ARBA" id="ARBA00022605"/>
    </source>
</evidence>
<dbReference type="NCBIfam" id="TIGR02087">
    <property type="entry name" value="LEUD_arch"/>
    <property type="match status" value="1"/>
</dbReference>
<reference evidence="10" key="1">
    <citation type="journal article" date="2012" name="J. Microbiol. Biotechnol.">
        <title>Ramlibacter ginsenosidimutans sp. nov., with ginsenoside-converting activity.</title>
        <authorList>
            <person name="Wang L."/>
            <person name="An D.S."/>
            <person name="Kim S.G."/>
            <person name="Jin F.X."/>
            <person name="Kim S.C."/>
            <person name="Lee S.T."/>
            <person name="Im W.T."/>
        </authorList>
    </citation>
    <scope>NUCLEOTIDE SEQUENCE</scope>
    <source>
        <strain evidence="10">KACC 17527</strain>
    </source>
</reference>
<dbReference type="InterPro" id="IPR011827">
    <property type="entry name" value="LeuD_type2/HacB/DmdB"/>
</dbReference>
<keyword evidence="6" id="KW-0456">Lyase</keyword>
<dbReference type="Pfam" id="PF00694">
    <property type="entry name" value="Aconitase_C"/>
    <property type="match status" value="1"/>
</dbReference>
<feature type="domain" description="Aconitase A/isopropylmalate dehydratase small subunit swivel" evidence="9">
    <location>
        <begin position="71"/>
        <end position="122"/>
    </location>
</feature>
<keyword evidence="5" id="KW-0028">Amino-acid biosynthesis</keyword>
<evidence type="ECO:0000256" key="4">
    <source>
        <dbReference type="ARBA" id="ARBA00022430"/>
    </source>
</evidence>
<accession>A0A934TUF2</accession>
<dbReference type="InterPro" id="IPR015928">
    <property type="entry name" value="Aconitase/3IPM_dehydase_swvl"/>
</dbReference>
<keyword evidence="7" id="KW-0100">Branched-chain amino acid biosynthesis</keyword>
<dbReference type="PANTHER" id="PTHR43345">
    <property type="entry name" value="3-ISOPROPYLMALATE DEHYDRATASE SMALL SUBUNIT 2-RELATED-RELATED"/>
    <property type="match status" value="1"/>
</dbReference>
<dbReference type="SUPFAM" id="SSF52016">
    <property type="entry name" value="LeuD/IlvD-like"/>
    <property type="match status" value="1"/>
</dbReference>
<feature type="region of interest" description="Disordered" evidence="8">
    <location>
        <begin position="1"/>
        <end position="20"/>
    </location>
</feature>
<dbReference type="InterPro" id="IPR050075">
    <property type="entry name" value="LeuD"/>
</dbReference>
<evidence type="ECO:0000256" key="3">
    <source>
        <dbReference type="ARBA" id="ARBA00011998"/>
    </source>
</evidence>